<dbReference type="SUPFAM" id="SSF102405">
    <property type="entry name" value="MCP/YpsA-like"/>
    <property type="match status" value="1"/>
</dbReference>
<sequence>MAHINSLCVYCGSRSGRNNHFKKIAQDFGHILVRENIRLVYGGGNVGLMGIIANVVMTQGGKVTGIIPQHLDEEEVGLKEATDFFVVDNMHERKRMMFDHSDCFVALPGSIGTLDETIEVITWKQLRLHNKPIIIVNSDGYWQPLLTLIDNFIREEFTVAATRDLFHVVDSVEDVVPLLKSLPEIEQETKNTLI</sequence>
<dbReference type="InterPro" id="IPR031100">
    <property type="entry name" value="LOG_fam"/>
</dbReference>
<dbReference type="GO" id="GO:0009691">
    <property type="term" value="P:cytokinin biosynthetic process"/>
    <property type="evidence" value="ECO:0007669"/>
    <property type="project" value="InterPro"/>
</dbReference>
<reference evidence="1" key="1">
    <citation type="submission" date="2018-06" db="EMBL/GenBank/DDBJ databases">
        <authorList>
            <person name="Zhirakovskaya E."/>
        </authorList>
    </citation>
    <scope>NUCLEOTIDE SEQUENCE</scope>
</reference>
<dbReference type="GO" id="GO:0016799">
    <property type="term" value="F:hydrolase activity, hydrolyzing N-glycosyl compounds"/>
    <property type="evidence" value="ECO:0007669"/>
    <property type="project" value="TreeGrafter"/>
</dbReference>
<organism evidence="1">
    <name type="scientific">hydrothermal vent metagenome</name>
    <dbReference type="NCBI Taxonomy" id="652676"/>
    <lineage>
        <taxon>unclassified sequences</taxon>
        <taxon>metagenomes</taxon>
        <taxon>ecological metagenomes</taxon>
    </lineage>
</organism>
<proteinExistence type="predicted"/>
<name>A0A3B0SEK6_9ZZZZ</name>
<dbReference type="PANTHER" id="PTHR31223">
    <property type="entry name" value="LOG FAMILY PROTEIN YJL055W"/>
    <property type="match status" value="1"/>
</dbReference>
<dbReference type="Gene3D" id="3.40.50.450">
    <property type="match status" value="1"/>
</dbReference>
<dbReference type="NCBIfam" id="TIGR00730">
    <property type="entry name" value="Rossman fold protein, TIGR00730 family"/>
    <property type="match status" value="1"/>
</dbReference>
<dbReference type="Pfam" id="PF03641">
    <property type="entry name" value="Lysine_decarbox"/>
    <property type="match status" value="1"/>
</dbReference>
<dbReference type="InterPro" id="IPR005269">
    <property type="entry name" value="LOG"/>
</dbReference>
<protein>
    <submittedName>
        <fullName evidence="1">Lysine decarboxylase family</fullName>
    </submittedName>
</protein>
<accession>A0A3B0SEK6</accession>
<dbReference type="EMBL" id="UOEJ01000196">
    <property type="protein sequence ID" value="VAW04691.1"/>
    <property type="molecule type" value="Genomic_DNA"/>
</dbReference>
<dbReference type="AlphaFoldDB" id="A0A3B0SEK6"/>
<dbReference type="PANTHER" id="PTHR31223:SF70">
    <property type="entry name" value="LOG FAMILY PROTEIN YJL055W"/>
    <property type="match status" value="1"/>
</dbReference>
<gene>
    <name evidence="1" type="ORF">MNBD_ALPHA01-567</name>
</gene>
<evidence type="ECO:0000313" key="1">
    <source>
        <dbReference type="EMBL" id="VAW04691.1"/>
    </source>
</evidence>
<dbReference type="GO" id="GO:0005829">
    <property type="term" value="C:cytosol"/>
    <property type="evidence" value="ECO:0007669"/>
    <property type="project" value="TreeGrafter"/>
</dbReference>